<evidence type="ECO:0000256" key="1">
    <source>
        <dbReference type="SAM" id="Phobius"/>
    </source>
</evidence>
<sequence>MSIVTHVVVGAAVGSFMPNALSGGVAGFISHILGDLIPHYDPPLGKYAKKGLQRSFTWFLLLVDFSLGLMVLWLVKDSPQMLVGGLVGGLVDLDAFFFHKLKHIGIPIHDLKSNWHKQTTAVKGLFNQGLLTLIAVAIIYQNAYNR</sequence>
<keyword evidence="1" id="KW-1133">Transmembrane helix</keyword>
<organism evidence="2 3">
    <name type="scientific">Candidatus Daviesbacteria bacterium RIFCSPLOWO2_01_FULL_40_24</name>
    <dbReference type="NCBI Taxonomy" id="1797787"/>
    <lineage>
        <taxon>Bacteria</taxon>
        <taxon>Candidatus Daviesiibacteriota</taxon>
    </lineage>
</organism>
<gene>
    <name evidence="2" type="ORF">A3B49_02360</name>
</gene>
<name>A0A1F5MIU5_9BACT</name>
<accession>A0A1F5MIU5</accession>
<feature type="transmembrane region" description="Helical" evidence="1">
    <location>
        <begin position="81"/>
        <end position="99"/>
    </location>
</feature>
<keyword evidence="1" id="KW-0472">Membrane</keyword>
<feature type="transmembrane region" description="Helical" evidence="1">
    <location>
        <begin position="56"/>
        <end position="75"/>
    </location>
</feature>
<comment type="caution">
    <text evidence="2">The sequence shown here is derived from an EMBL/GenBank/DDBJ whole genome shotgun (WGS) entry which is preliminary data.</text>
</comment>
<reference evidence="2 3" key="1">
    <citation type="journal article" date="2016" name="Nat. Commun.">
        <title>Thousands of microbial genomes shed light on interconnected biogeochemical processes in an aquifer system.</title>
        <authorList>
            <person name="Anantharaman K."/>
            <person name="Brown C.T."/>
            <person name="Hug L.A."/>
            <person name="Sharon I."/>
            <person name="Castelle C.J."/>
            <person name="Probst A.J."/>
            <person name="Thomas B.C."/>
            <person name="Singh A."/>
            <person name="Wilkins M.J."/>
            <person name="Karaoz U."/>
            <person name="Brodie E.L."/>
            <person name="Williams K.H."/>
            <person name="Hubbard S.S."/>
            <person name="Banfield J.F."/>
        </authorList>
    </citation>
    <scope>NUCLEOTIDE SEQUENCE [LARGE SCALE GENOMIC DNA]</scope>
</reference>
<keyword evidence="1" id="KW-0812">Transmembrane</keyword>
<evidence type="ECO:0000313" key="3">
    <source>
        <dbReference type="Proteomes" id="UP000178017"/>
    </source>
</evidence>
<protein>
    <submittedName>
        <fullName evidence="2">Uncharacterized protein</fullName>
    </submittedName>
</protein>
<dbReference type="Proteomes" id="UP000178017">
    <property type="component" value="Unassembled WGS sequence"/>
</dbReference>
<proteinExistence type="predicted"/>
<evidence type="ECO:0000313" key="2">
    <source>
        <dbReference type="EMBL" id="OGE65249.1"/>
    </source>
</evidence>
<dbReference type="EMBL" id="MFDO01000021">
    <property type="protein sequence ID" value="OGE65249.1"/>
    <property type="molecule type" value="Genomic_DNA"/>
</dbReference>
<dbReference type="AlphaFoldDB" id="A0A1F5MIU5"/>
<feature type="transmembrane region" description="Helical" evidence="1">
    <location>
        <begin position="120"/>
        <end position="140"/>
    </location>
</feature>